<accession>A0A5K3F8H6</accession>
<dbReference type="AlphaFoldDB" id="A0A5K3F8H6"/>
<organism evidence="1">
    <name type="scientific">Mesocestoides corti</name>
    <name type="common">Flatworm</name>
    <dbReference type="NCBI Taxonomy" id="53468"/>
    <lineage>
        <taxon>Eukaryota</taxon>
        <taxon>Metazoa</taxon>
        <taxon>Spiralia</taxon>
        <taxon>Lophotrochozoa</taxon>
        <taxon>Platyhelminthes</taxon>
        <taxon>Cestoda</taxon>
        <taxon>Eucestoda</taxon>
        <taxon>Cyclophyllidea</taxon>
        <taxon>Mesocestoididae</taxon>
        <taxon>Mesocestoides</taxon>
    </lineage>
</organism>
<protein>
    <submittedName>
        <fullName evidence="1">Uncharacterized protein</fullName>
    </submittedName>
</protein>
<reference evidence="1" key="1">
    <citation type="submission" date="2019-11" db="UniProtKB">
        <authorList>
            <consortium name="WormBaseParasite"/>
        </authorList>
    </citation>
    <scope>IDENTIFICATION</scope>
</reference>
<dbReference type="WBParaSite" id="MCU_005812-RA">
    <property type="protein sequence ID" value="MCU_005812-RA"/>
    <property type="gene ID" value="MCU_005812"/>
</dbReference>
<evidence type="ECO:0000313" key="1">
    <source>
        <dbReference type="WBParaSite" id="MCU_005812-RA"/>
    </source>
</evidence>
<name>A0A5K3F8H6_MESCO</name>
<proteinExistence type="predicted"/>
<sequence length="72" mass="7885">MSRSERAQSAHPQQQQQQLNLRDSLIIARALSESVGRREFLLDKLVIGCALPEGGVWSRGCASMCERGVDGS</sequence>